<proteinExistence type="inferred from homology"/>
<dbReference type="GO" id="GO:0046656">
    <property type="term" value="P:folic acid biosynthetic process"/>
    <property type="evidence" value="ECO:0007669"/>
    <property type="project" value="UniProtKB-UniRule"/>
</dbReference>
<dbReference type="GO" id="GO:0005737">
    <property type="term" value="C:cytoplasm"/>
    <property type="evidence" value="ECO:0007669"/>
    <property type="project" value="TreeGrafter"/>
</dbReference>
<comment type="catalytic activity">
    <reaction evidence="2 8">
        <text>7,8-dihydroneopterin = 6-hydroxymethyl-7,8-dihydropterin + glycolaldehyde</text>
        <dbReference type="Rhea" id="RHEA:10540"/>
        <dbReference type="ChEBI" id="CHEBI:17001"/>
        <dbReference type="ChEBI" id="CHEBI:17071"/>
        <dbReference type="ChEBI" id="CHEBI:44841"/>
        <dbReference type="EC" id="4.1.2.25"/>
    </reaction>
</comment>
<evidence type="ECO:0000256" key="8">
    <source>
        <dbReference type="RuleBase" id="RU362079"/>
    </source>
</evidence>
<keyword evidence="7 8" id="KW-0456">Lyase</keyword>
<dbReference type="CDD" id="cd00534">
    <property type="entry name" value="DHNA_DHNTPE"/>
    <property type="match status" value="1"/>
</dbReference>
<dbReference type="InterPro" id="IPR006156">
    <property type="entry name" value="Dihydroneopterin_aldolase"/>
</dbReference>
<dbReference type="KEGG" id="asem:NNL22_01715"/>
<dbReference type="Gene3D" id="3.30.1130.10">
    <property type="match status" value="1"/>
</dbReference>
<comment type="pathway">
    <text evidence="3 8">Cofactor biosynthesis; tetrahydrofolate biosynthesis; 2-amino-4-hydroxy-6-hydroxymethyl-7,8-dihydropteridine diphosphate from 7,8-dihydroneopterin triphosphate: step 3/4.</text>
</comment>
<comment type="similarity">
    <text evidence="4 8">Belongs to the DHNA family.</text>
</comment>
<evidence type="ECO:0000256" key="2">
    <source>
        <dbReference type="ARBA" id="ARBA00001353"/>
    </source>
</evidence>
<dbReference type="InterPro" id="IPR006157">
    <property type="entry name" value="FolB_dom"/>
</dbReference>
<dbReference type="NCBIfam" id="TIGR00526">
    <property type="entry name" value="folB_dom"/>
    <property type="match status" value="1"/>
</dbReference>
<dbReference type="Pfam" id="PF02152">
    <property type="entry name" value="FolB"/>
    <property type="match status" value="1"/>
</dbReference>
<evidence type="ECO:0000256" key="1">
    <source>
        <dbReference type="ARBA" id="ARBA00000693"/>
    </source>
</evidence>
<dbReference type="PANTHER" id="PTHR42844:SF1">
    <property type="entry name" value="DIHYDRONEOPTERIN ALDOLASE 1-RELATED"/>
    <property type="match status" value="1"/>
</dbReference>
<dbReference type="FunFam" id="3.30.1130.10:FF:000002">
    <property type="entry name" value="7,8-dihydroneopterin aldolase"/>
    <property type="match status" value="1"/>
</dbReference>
<keyword evidence="11" id="KW-1185">Reference proteome</keyword>
<evidence type="ECO:0000256" key="4">
    <source>
        <dbReference type="ARBA" id="ARBA00005708"/>
    </source>
</evidence>
<dbReference type="SMART" id="SM00905">
    <property type="entry name" value="FolB"/>
    <property type="match status" value="1"/>
</dbReference>
<keyword evidence="6" id="KW-0413">Isomerase</keyword>
<dbReference type="SUPFAM" id="SSF55620">
    <property type="entry name" value="Tetrahydrobiopterin biosynthesis enzymes-like"/>
    <property type="match status" value="1"/>
</dbReference>
<dbReference type="GO" id="GO:0016853">
    <property type="term" value="F:isomerase activity"/>
    <property type="evidence" value="ECO:0007669"/>
    <property type="project" value="UniProtKB-KW"/>
</dbReference>
<keyword evidence="5 8" id="KW-0289">Folate biosynthesis</keyword>
<evidence type="ECO:0000313" key="10">
    <source>
        <dbReference type="EMBL" id="UZW75350.1"/>
    </source>
</evidence>
<evidence type="ECO:0000256" key="3">
    <source>
        <dbReference type="ARBA" id="ARBA00005013"/>
    </source>
</evidence>
<dbReference type="NCBIfam" id="TIGR00525">
    <property type="entry name" value="folB"/>
    <property type="match status" value="1"/>
</dbReference>
<organism evidence="10 11">
    <name type="scientific">Alkalimarinus sediminis</name>
    <dbReference type="NCBI Taxonomy" id="1632866"/>
    <lineage>
        <taxon>Bacteria</taxon>
        <taxon>Pseudomonadati</taxon>
        <taxon>Pseudomonadota</taxon>
        <taxon>Gammaproteobacteria</taxon>
        <taxon>Alteromonadales</taxon>
        <taxon>Alteromonadaceae</taxon>
        <taxon>Alkalimarinus</taxon>
    </lineage>
</organism>
<evidence type="ECO:0000256" key="6">
    <source>
        <dbReference type="ARBA" id="ARBA00023235"/>
    </source>
</evidence>
<name>A0A9E8KQM9_9ALTE</name>
<accession>A0A9E8KQM9</accession>
<dbReference type="PANTHER" id="PTHR42844">
    <property type="entry name" value="DIHYDRONEOPTERIN ALDOLASE 1-RELATED"/>
    <property type="match status" value="1"/>
</dbReference>
<dbReference type="RefSeq" id="WP_251810756.1">
    <property type="nucleotide sequence ID" value="NZ_CP101527.1"/>
</dbReference>
<dbReference type="Proteomes" id="UP001164472">
    <property type="component" value="Chromosome"/>
</dbReference>
<evidence type="ECO:0000313" key="11">
    <source>
        <dbReference type="Proteomes" id="UP001164472"/>
    </source>
</evidence>
<dbReference type="EC" id="4.1.2.25" evidence="8"/>
<sequence>MVSDSVFITGLAVDATIGVYDWERTIKQRLVLDLDMCFDISSAAATDDLTHALDYSAVSQRVISFIEGSAYQLLEALAEQVARIIMEEFSVSGLRLRINKPGAVPEAAGVGLVITRGDYLKGDASRG</sequence>
<dbReference type="GO" id="GO:0046654">
    <property type="term" value="P:tetrahydrofolate biosynthetic process"/>
    <property type="evidence" value="ECO:0007669"/>
    <property type="project" value="UniProtKB-UniRule"/>
</dbReference>
<evidence type="ECO:0000256" key="7">
    <source>
        <dbReference type="ARBA" id="ARBA00023239"/>
    </source>
</evidence>
<reference evidence="10" key="1">
    <citation type="submission" date="2022-07" db="EMBL/GenBank/DDBJ databases">
        <title>Alkalimarinus sp. nov., isolated from gut of a Alitta virens.</title>
        <authorList>
            <person name="Yang A.I."/>
            <person name="Shin N.-R."/>
        </authorList>
    </citation>
    <scope>NUCLEOTIDE SEQUENCE</scope>
    <source>
        <strain evidence="10">FA028</strain>
    </source>
</reference>
<evidence type="ECO:0000259" key="9">
    <source>
        <dbReference type="SMART" id="SM00905"/>
    </source>
</evidence>
<dbReference type="EMBL" id="CP101527">
    <property type="protein sequence ID" value="UZW75350.1"/>
    <property type="molecule type" value="Genomic_DNA"/>
</dbReference>
<protein>
    <recommendedName>
        <fullName evidence="8">7,8-dihydroneopterin aldolase</fullName>
        <ecNumber evidence="8">4.1.2.25</ecNumber>
    </recommendedName>
</protein>
<dbReference type="GO" id="GO:0004150">
    <property type="term" value="F:dihydroneopterin aldolase activity"/>
    <property type="evidence" value="ECO:0007669"/>
    <property type="project" value="UniProtKB-UniRule"/>
</dbReference>
<dbReference type="InterPro" id="IPR043133">
    <property type="entry name" value="GTP-CH-I_C/QueF"/>
</dbReference>
<gene>
    <name evidence="10" type="primary">folB</name>
    <name evidence="10" type="ORF">NNL22_01715</name>
</gene>
<feature type="domain" description="Dihydroneopterin aldolase/epimerase" evidence="9">
    <location>
        <begin position="6"/>
        <end position="116"/>
    </location>
</feature>
<evidence type="ECO:0000256" key="5">
    <source>
        <dbReference type="ARBA" id="ARBA00022909"/>
    </source>
</evidence>
<comment type="function">
    <text evidence="8">Catalyzes the conversion of 7,8-dihydroneopterin to 6-hydroxymethyl-7,8-dihydropterin.</text>
</comment>
<dbReference type="AlphaFoldDB" id="A0A9E8KQM9"/>
<comment type="catalytic activity">
    <reaction evidence="1">
        <text>7,8-dihydroneopterin = 7,8-dihydromonapterin</text>
        <dbReference type="Rhea" id="RHEA:45328"/>
        <dbReference type="ChEBI" id="CHEBI:17001"/>
        <dbReference type="ChEBI" id="CHEBI:71175"/>
        <dbReference type="EC" id="5.1.99.8"/>
    </reaction>
</comment>